<protein>
    <submittedName>
        <fullName evidence="5">Probable RNA helicase armi</fullName>
    </submittedName>
</protein>
<feature type="domain" description="DNA2/NAM7 helicase helicase" evidence="3">
    <location>
        <begin position="82"/>
        <end position="158"/>
    </location>
</feature>
<dbReference type="InterPro" id="IPR027417">
    <property type="entry name" value="P-loop_NTPase"/>
</dbReference>
<dbReference type="PANTHER" id="PTHR45418">
    <property type="entry name" value="CANCER/TESTIS ANTIGEN 55"/>
    <property type="match status" value="1"/>
</dbReference>
<dbReference type="PANTHER" id="PTHR45418:SF1">
    <property type="entry name" value="CANCER_TESTIS ANTIGEN 55"/>
    <property type="match status" value="1"/>
</dbReference>
<dbReference type="GO" id="GO:0004386">
    <property type="term" value="F:helicase activity"/>
    <property type="evidence" value="ECO:0007669"/>
    <property type="project" value="UniProtKB-KW"/>
</dbReference>
<sequence>MVQNRILVAAPSNIVADLITKLIIASKALTTGEFIRIVRQSLIKEELIPPELMTHCATLDICAKETAEDTMLITKSCLKLRCQREILGAHRLIIGTCATLGNPMPMSFPGGHFTHLFMDETGQSTEPKTLMPAALLSKDRGRVILAGDPHQLQPVVHSSYGRACGFGTSMLERLLNTRTIGPCPRSWPHVVSCSMAMN</sequence>
<comment type="subcellular location">
    <subcellularLocation>
        <location evidence="1">Cytoplasm</location>
    </subcellularLocation>
</comment>
<dbReference type="AlphaFoldDB" id="A0A6I8WBR6"/>
<gene>
    <name evidence="5" type="primary">LOC6900184</name>
</gene>
<dbReference type="RefSeq" id="XP_033240004.1">
    <property type="nucleotide sequence ID" value="XM_033384113.1"/>
</dbReference>
<accession>A0A6I8WBR6</accession>
<dbReference type="ExpressionAtlas" id="A0A6I8WBR6">
    <property type="expression patterns" value="baseline"/>
</dbReference>
<keyword evidence="5" id="KW-0067">ATP-binding</keyword>
<dbReference type="InterPro" id="IPR041677">
    <property type="entry name" value="DNA2/NAM7_AAA_11"/>
</dbReference>
<dbReference type="Proteomes" id="UP000001819">
    <property type="component" value="Chromosome X"/>
</dbReference>
<evidence type="ECO:0000313" key="5">
    <source>
        <dbReference type="RefSeq" id="XP_033240004.1"/>
    </source>
</evidence>
<keyword evidence="5" id="KW-0347">Helicase</keyword>
<keyword evidence="5" id="KW-0547">Nucleotide-binding</keyword>
<evidence type="ECO:0000259" key="3">
    <source>
        <dbReference type="Pfam" id="PF13086"/>
    </source>
</evidence>
<dbReference type="KEGG" id="dpo:6900184"/>
<proteinExistence type="predicted"/>
<name>A0A6I8WBR6_DROPS</name>
<evidence type="ECO:0000313" key="4">
    <source>
        <dbReference type="Proteomes" id="UP000001819"/>
    </source>
</evidence>
<evidence type="ECO:0000256" key="2">
    <source>
        <dbReference type="ARBA" id="ARBA00022490"/>
    </source>
</evidence>
<evidence type="ECO:0000256" key="1">
    <source>
        <dbReference type="ARBA" id="ARBA00004496"/>
    </source>
</evidence>
<organism evidence="4 5">
    <name type="scientific">Drosophila pseudoobscura pseudoobscura</name>
    <name type="common">Fruit fly</name>
    <dbReference type="NCBI Taxonomy" id="46245"/>
    <lineage>
        <taxon>Eukaryota</taxon>
        <taxon>Metazoa</taxon>
        <taxon>Ecdysozoa</taxon>
        <taxon>Arthropoda</taxon>
        <taxon>Hexapoda</taxon>
        <taxon>Insecta</taxon>
        <taxon>Pterygota</taxon>
        <taxon>Neoptera</taxon>
        <taxon>Endopterygota</taxon>
        <taxon>Diptera</taxon>
        <taxon>Brachycera</taxon>
        <taxon>Muscomorpha</taxon>
        <taxon>Ephydroidea</taxon>
        <taxon>Drosophilidae</taxon>
        <taxon>Drosophila</taxon>
        <taxon>Sophophora</taxon>
    </lineage>
</organism>
<keyword evidence="4" id="KW-1185">Reference proteome</keyword>
<dbReference type="InParanoid" id="A0A6I8WBR6"/>
<keyword evidence="2" id="KW-0963">Cytoplasm</keyword>
<reference evidence="5" key="1">
    <citation type="submission" date="2025-08" db="UniProtKB">
        <authorList>
            <consortium name="RefSeq"/>
        </authorList>
    </citation>
    <scope>IDENTIFICATION</scope>
    <source>
        <strain evidence="5">MV-25-SWS-2005</strain>
        <tissue evidence="5">Whole body</tissue>
    </source>
</reference>
<dbReference type="Gene3D" id="3.40.50.300">
    <property type="entry name" value="P-loop containing nucleotide triphosphate hydrolases"/>
    <property type="match status" value="1"/>
</dbReference>
<dbReference type="SUPFAM" id="SSF52540">
    <property type="entry name" value="P-loop containing nucleoside triphosphate hydrolases"/>
    <property type="match status" value="1"/>
</dbReference>
<keyword evidence="5" id="KW-0378">Hydrolase</keyword>
<dbReference type="Pfam" id="PF13086">
    <property type="entry name" value="AAA_11"/>
    <property type="match status" value="1"/>
</dbReference>
<dbReference type="GO" id="GO:0005737">
    <property type="term" value="C:cytoplasm"/>
    <property type="evidence" value="ECO:0007669"/>
    <property type="project" value="UniProtKB-SubCell"/>
</dbReference>